<dbReference type="InterPro" id="IPR005196">
    <property type="entry name" value="Glyco_hydro_65_N"/>
</dbReference>
<dbReference type="Pfam" id="PF03636">
    <property type="entry name" value="Glyco_hydro_65N"/>
    <property type="match status" value="1"/>
</dbReference>
<dbReference type="SUPFAM" id="SSF48208">
    <property type="entry name" value="Six-hairpin glycosidases"/>
    <property type="match status" value="1"/>
</dbReference>
<evidence type="ECO:0000313" key="7">
    <source>
        <dbReference type="Proteomes" id="UP000051751"/>
    </source>
</evidence>
<dbReference type="InterPro" id="IPR008928">
    <property type="entry name" value="6-hairpin_glycosidase_sf"/>
</dbReference>
<evidence type="ECO:0000313" key="5">
    <source>
        <dbReference type="EMBL" id="KRN30044.1"/>
    </source>
</evidence>
<dbReference type="Proteomes" id="UP000051645">
    <property type="component" value="Unassembled WGS sequence"/>
</dbReference>
<dbReference type="Pfam" id="PF03633">
    <property type="entry name" value="Glyco_hydro_65C"/>
    <property type="match status" value="1"/>
</dbReference>
<dbReference type="PANTHER" id="PTHR11051:SF8">
    <property type="entry name" value="PROTEIN-GLUCOSYLGALACTOSYLHYDROXYLYSINE GLUCOSIDASE"/>
    <property type="match status" value="1"/>
</dbReference>
<dbReference type="GO" id="GO:0005975">
    <property type="term" value="P:carbohydrate metabolic process"/>
    <property type="evidence" value="ECO:0007669"/>
    <property type="project" value="InterPro"/>
</dbReference>
<accession>A0A0R2FXK9</accession>
<protein>
    <submittedName>
        <fullName evidence="5">Glycosyl hydrolase</fullName>
    </submittedName>
</protein>
<sequence>MNMKYLTLEVHDQEISGNEEDGHSYDISFTKDDDVDGILTRLADALRPQHFDALVLANASESVFSDTVVKINGEKVDIGIGLTNKLLIPVVSQAAVADKGLEEATRQQTNQDEWHLSYYGIYHDKKEYGQESLLTVGNGFFGLRGSFVEANESKNFYPGTYIAGVYNQLTTPIHGRDVVNEDLVNMPNGQFMTFKVGDGEPFALDDSMIDDVYKSLNFKTGALKLQMIVSLPDGKKVKVETIKYADMKNWHHYAVSYTLTPLNFSGEMTLISRLDGSTVNANVARYSDFKNRHYDITKTEESGTENYMFGETKTSHVKFAFGTNLGVVNNETIDIGDELRNYTHDDIMEQTIVFSAEQNQSYQFTKDVVMFTSLETKGDLEEDLFNALNNDSFASAEKNSRLAWQRIWEKADLKVTGDVVAQKLLRMDIFHAFVTATETANKNLDASVGARGLHGEAYRGHIFWDDLFIMPFYTQNYPNLTRKLLQYRFKRLDAAKKYAKENGYDGAMYPWQSAMYGDEQSQFVHLNPLTNTWDPDNSRLQRHVSLAVAYNIWYYYHQTLDIDFMKQYGMPILLEVAKMWASMAKYNAKEGSYDIDGVMGPDEFHEGYPGAKKAGLNNNAYTNVMVVWLFQTVERFIQILPKDENAKLYQDADFNHDNIDEMRKIQRDLTIEVSDDGIIAQFQGYFKLKPLDLDAYKKKYGDISRIDRILKAQNESPDEYQVAKQADTLQAIYELPLDHFEAVFKAQGIKLPADYLVKNVRYYLARTTHGSTLSRIVYAELALLDNQRDLSWDLFSEALSSDYYDIQGGTTAEGIHLGVMGATIMVTERDYAGVDDRGAEISIDPHMPKQWGSIEFIRLFRGVEYHFLVTKNKIEVTANQDVSVRIQGEQTSLTANKTETVTYD</sequence>
<dbReference type="InterPro" id="IPR037018">
    <property type="entry name" value="GH65_N"/>
</dbReference>
<evidence type="ECO:0000313" key="4">
    <source>
        <dbReference type="EMBL" id="KRN29043.1"/>
    </source>
</evidence>
<keyword evidence="6" id="KW-1185">Reference proteome</keyword>
<comment type="caution">
    <text evidence="5">The sequence shown here is derived from an EMBL/GenBank/DDBJ whole genome shotgun (WGS) entry which is preliminary data.</text>
</comment>
<dbReference type="InterPro" id="IPR005194">
    <property type="entry name" value="Glyco_hydro_65_C"/>
</dbReference>
<dbReference type="EMBL" id="JQAZ01000009">
    <property type="protein sequence ID" value="KRN30044.1"/>
    <property type="molecule type" value="Genomic_DNA"/>
</dbReference>
<dbReference type="Gene3D" id="1.50.10.10">
    <property type="match status" value="1"/>
</dbReference>
<dbReference type="InterPro" id="IPR005195">
    <property type="entry name" value="Glyco_hydro_65_M"/>
</dbReference>
<dbReference type="EMBL" id="JQAT01000002">
    <property type="protein sequence ID" value="KRN29043.1"/>
    <property type="molecule type" value="Genomic_DNA"/>
</dbReference>
<dbReference type="STRING" id="81857.IV38_GL001259"/>
<dbReference type="InterPro" id="IPR011013">
    <property type="entry name" value="Gal_mutarotase_sf_dom"/>
</dbReference>
<reference evidence="6 7" key="1">
    <citation type="journal article" date="2015" name="Genome Announc.">
        <title>Expanding the biotechnology potential of lactobacilli through comparative genomics of 213 strains and associated genera.</title>
        <authorList>
            <person name="Sun Z."/>
            <person name="Harris H.M."/>
            <person name="McCann A."/>
            <person name="Guo C."/>
            <person name="Argimon S."/>
            <person name="Zhang W."/>
            <person name="Yang X."/>
            <person name="Jeffery I.B."/>
            <person name="Cooney J.C."/>
            <person name="Kagawa T.F."/>
            <person name="Liu W."/>
            <person name="Song Y."/>
            <person name="Salvetti E."/>
            <person name="Wrobel A."/>
            <person name="Rasinkangas P."/>
            <person name="Parkhill J."/>
            <person name="Rea M.C."/>
            <person name="O'Sullivan O."/>
            <person name="Ritari J."/>
            <person name="Douillard F.P."/>
            <person name="Paul Ross R."/>
            <person name="Yang R."/>
            <person name="Briner A.E."/>
            <person name="Felis G.E."/>
            <person name="de Vos W.M."/>
            <person name="Barrangou R."/>
            <person name="Klaenhammer T.R."/>
            <person name="Caufield P.W."/>
            <person name="Cui Y."/>
            <person name="Zhang H."/>
            <person name="O'Toole P.W."/>
        </authorList>
    </citation>
    <scope>NUCLEOTIDE SEQUENCE [LARGE SCALE GENOMIC DNA]</scope>
    <source>
        <strain evidence="4 7">ATCC BAA-66</strain>
        <strain evidence="5 6">DSM 13344</strain>
    </source>
</reference>
<feature type="domain" description="Glycoside hydrolase family 65 N-terminal" evidence="3">
    <location>
        <begin position="122"/>
        <end position="373"/>
    </location>
</feature>
<dbReference type="GO" id="GO:0004553">
    <property type="term" value="F:hydrolase activity, hydrolyzing O-glycosyl compounds"/>
    <property type="evidence" value="ECO:0007669"/>
    <property type="project" value="TreeGrafter"/>
</dbReference>
<dbReference type="GO" id="GO:0030246">
    <property type="term" value="F:carbohydrate binding"/>
    <property type="evidence" value="ECO:0007669"/>
    <property type="project" value="InterPro"/>
</dbReference>
<dbReference type="Gene3D" id="2.70.98.40">
    <property type="entry name" value="Glycoside hydrolase, family 65, N-terminal domain"/>
    <property type="match status" value="1"/>
</dbReference>
<name>A0A0R2FXK9_9LACO</name>
<dbReference type="PANTHER" id="PTHR11051">
    <property type="entry name" value="GLYCOSYL HYDROLASE-RELATED"/>
    <property type="match status" value="1"/>
</dbReference>
<gene>
    <name evidence="4" type="ORF">IV38_GL001259</name>
    <name evidence="5" type="ORF">IV40_GL002073</name>
</gene>
<evidence type="ECO:0000313" key="6">
    <source>
        <dbReference type="Proteomes" id="UP000051645"/>
    </source>
</evidence>
<dbReference type="Pfam" id="PF03632">
    <property type="entry name" value="Glyco_hydro_65m"/>
    <property type="match status" value="1"/>
</dbReference>
<dbReference type="SUPFAM" id="SSF74650">
    <property type="entry name" value="Galactose mutarotase-like"/>
    <property type="match status" value="1"/>
</dbReference>
<organism evidence="5 6">
    <name type="scientific">Lactobacillus selangorensis</name>
    <dbReference type="NCBI Taxonomy" id="81857"/>
    <lineage>
        <taxon>Bacteria</taxon>
        <taxon>Bacillati</taxon>
        <taxon>Bacillota</taxon>
        <taxon>Bacilli</taxon>
        <taxon>Lactobacillales</taxon>
        <taxon>Lactobacillaceae</taxon>
        <taxon>Lactobacillus</taxon>
    </lineage>
</organism>
<dbReference type="InterPro" id="IPR012341">
    <property type="entry name" value="6hp_glycosidase-like_sf"/>
</dbReference>
<keyword evidence="5" id="KW-0378">Hydrolase</keyword>
<dbReference type="Proteomes" id="UP000051751">
    <property type="component" value="Unassembled WGS sequence"/>
</dbReference>
<dbReference type="GO" id="GO:0016757">
    <property type="term" value="F:glycosyltransferase activity"/>
    <property type="evidence" value="ECO:0007669"/>
    <property type="project" value="UniProtKB-ARBA"/>
</dbReference>
<proteinExistence type="predicted"/>
<evidence type="ECO:0000259" key="3">
    <source>
        <dbReference type="Pfam" id="PF03636"/>
    </source>
</evidence>
<evidence type="ECO:0000259" key="2">
    <source>
        <dbReference type="Pfam" id="PF03633"/>
    </source>
</evidence>
<feature type="domain" description="Glycoside hydrolase family 65 C-terminal" evidence="2">
    <location>
        <begin position="836"/>
        <end position="891"/>
    </location>
</feature>
<feature type="domain" description="Glycoside hydrolase family 65 central catalytic" evidence="1">
    <location>
        <begin position="426"/>
        <end position="825"/>
    </location>
</feature>
<dbReference type="Gene3D" id="2.60.420.10">
    <property type="entry name" value="Maltose phosphorylase, domain 3"/>
    <property type="match status" value="1"/>
</dbReference>
<dbReference type="PATRIC" id="fig|81857.3.peg.1265"/>
<dbReference type="AlphaFoldDB" id="A0A0R2FXK9"/>
<evidence type="ECO:0000259" key="1">
    <source>
        <dbReference type="Pfam" id="PF03632"/>
    </source>
</evidence>